<accession>A0A645HFZ4</accession>
<name>A0A645HFZ4_9ZZZZ</name>
<dbReference type="AlphaFoldDB" id="A0A645HFZ4"/>
<sequence length="71" mass="7687">MDIVSFLLQTAFGVPKQQGIAIFDRRLINPLVNARINGGGDIGNKHTYGVVALLHQIACDHVGCIPELLAY</sequence>
<proteinExistence type="predicted"/>
<protein>
    <submittedName>
        <fullName evidence="1">Uncharacterized protein</fullName>
    </submittedName>
</protein>
<organism evidence="1">
    <name type="scientific">bioreactor metagenome</name>
    <dbReference type="NCBI Taxonomy" id="1076179"/>
    <lineage>
        <taxon>unclassified sequences</taxon>
        <taxon>metagenomes</taxon>
        <taxon>ecological metagenomes</taxon>
    </lineage>
</organism>
<evidence type="ECO:0000313" key="1">
    <source>
        <dbReference type="EMBL" id="MPN37955.1"/>
    </source>
</evidence>
<dbReference type="EMBL" id="VSSQ01092896">
    <property type="protein sequence ID" value="MPN37955.1"/>
    <property type="molecule type" value="Genomic_DNA"/>
</dbReference>
<comment type="caution">
    <text evidence="1">The sequence shown here is derived from an EMBL/GenBank/DDBJ whole genome shotgun (WGS) entry which is preliminary data.</text>
</comment>
<reference evidence="1" key="1">
    <citation type="submission" date="2019-08" db="EMBL/GenBank/DDBJ databases">
        <authorList>
            <person name="Kucharzyk K."/>
            <person name="Murdoch R.W."/>
            <person name="Higgins S."/>
            <person name="Loffler F."/>
        </authorList>
    </citation>
    <scope>NUCLEOTIDE SEQUENCE</scope>
</reference>
<gene>
    <name evidence="1" type="ORF">SDC9_185476</name>
</gene>